<protein>
    <recommendedName>
        <fullName evidence="4">ATP synthase protein I</fullName>
    </recommendedName>
</protein>
<dbReference type="OrthoDB" id="4843467at2"/>
<name>A0A0L6CGH0_9MICO</name>
<keyword evidence="3" id="KW-1185">Reference proteome</keyword>
<feature type="transmembrane region" description="Helical" evidence="1">
    <location>
        <begin position="20"/>
        <end position="43"/>
    </location>
</feature>
<organism evidence="2 3">
    <name type="scientific">Luteipulveratus halotolerans</name>
    <dbReference type="NCBI Taxonomy" id="1631356"/>
    <lineage>
        <taxon>Bacteria</taxon>
        <taxon>Bacillati</taxon>
        <taxon>Actinomycetota</taxon>
        <taxon>Actinomycetes</taxon>
        <taxon>Micrococcales</taxon>
        <taxon>Dermacoccaceae</taxon>
        <taxon>Luteipulveratus</taxon>
    </lineage>
</organism>
<keyword evidence="1" id="KW-0472">Membrane</keyword>
<dbReference type="AlphaFoldDB" id="A0A0L6CGH0"/>
<keyword evidence="1" id="KW-0812">Transmembrane</keyword>
<keyword evidence="1" id="KW-1133">Transmembrane helix</keyword>
<feature type="transmembrane region" description="Helical" evidence="1">
    <location>
        <begin position="50"/>
        <end position="70"/>
    </location>
</feature>
<evidence type="ECO:0008006" key="4">
    <source>
        <dbReference type="Google" id="ProtNLM"/>
    </source>
</evidence>
<evidence type="ECO:0000313" key="3">
    <source>
        <dbReference type="Proteomes" id="UP000037397"/>
    </source>
</evidence>
<dbReference type="Proteomes" id="UP000037397">
    <property type="component" value="Unassembled WGS sequence"/>
</dbReference>
<gene>
    <name evidence="2" type="ORF">VV01_04755</name>
</gene>
<reference evidence="3" key="1">
    <citation type="submission" date="2015-03" db="EMBL/GenBank/DDBJ databases">
        <title>Luteipulveratus halotolerans sp. nov., a novel actinobacterium (Dermacoccaceae) from Sarawak, Malaysia.</title>
        <authorList>
            <person name="Juboi H."/>
            <person name="Basik A."/>
            <person name="Shamsul S.S."/>
            <person name="Arnold P."/>
            <person name="Schmitt E.K."/>
            <person name="Sanglier J.-J."/>
            <person name="Yeo T."/>
        </authorList>
    </citation>
    <scope>NUCLEOTIDE SEQUENCE [LARGE SCALE GENOMIC DNA]</scope>
    <source>
        <strain evidence="3">C296001</strain>
    </source>
</reference>
<comment type="caution">
    <text evidence="2">The sequence shown here is derived from an EMBL/GenBank/DDBJ whole genome shotgun (WGS) entry which is preliminary data.</text>
</comment>
<accession>A0A0L6CGH0</accession>
<evidence type="ECO:0000313" key="2">
    <source>
        <dbReference type="EMBL" id="KNX36618.1"/>
    </source>
</evidence>
<evidence type="ECO:0000256" key="1">
    <source>
        <dbReference type="SAM" id="Phobius"/>
    </source>
</evidence>
<dbReference type="STRING" id="1631356.VV01_04755"/>
<dbReference type="EMBL" id="LAIR01000002">
    <property type="protein sequence ID" value="KNX36618.1"/>
    <property type="molecule type" value="Genomic_DNA"/>
</dbReference>
<sequence length="152" mass="15987">MDSRAPQPRHDTAPPGVFAGMVRVALMLAMVALPVIVVVAWIWRDEDGALGALVGWLIAVVFFTVGLFALKVVMAGPAGPTMAGAFVVYLGQLILLVGAVLVLRRETWYDGRALAGSAIATTVVWQIGQILGYVRARQLAFPDADPSAGGTS</sequence>
<dbReference type="RefSeq" id="WP_050668890.1">
    <property type="nucleotide sequence ID" value="NZ_LAIR01000002.1"/>
</dbReference>
<proteinExistence type="predicted"/>
<feature type="transmembrane region" description="Helical" evidence="1">
    <location>
        <begin position="82"/>
        <end position="103"/>
    </location>
</feature>